<dbReference type="InterPro" id="IPR019587">
    <property type="entry name" value="Polyketide_cyclase/dehydratase"/>
</dbReference>
<protein>
    <submittedName>
        <fullName evidence="1">Polyketide cyclase</fullName>
    </submittedName>
</protein>
<reference evidence="1 2" key="1">
    <citation type="submission" date="2020-04" db="EMBL/GenBank/DDBJ databases">
        <title>Arthrobacter sp. nov.</title>
        <authorList>
            <person name="Liu S."/>
        </authorList>
    </citation>
    <scope>NUCLEOTIDE SEQUENCE [LARGE SCALE GENOMIC DNA]</scope>
    <source>
        <strain evidence="1 2">E918</strain>
    </source>
</reference>
<sequence length="196" mass="21487">MTLRLPGPDYEFRTTWRVAGTVAEVLGVLADVRALPRWWPAVYLDAAVLDGGAADGTGTTAAFRTTGWLPYTLCWTMTVTEPVTAAGYTVRAAGDLAGTGRWTFAQDGPEAVVTYLWRVRAEKPLLCRLSWLFKPAFAANHRWAMARGQESLALELRRRRAPDAAALARIPAPPRPAFARLAGVLGRLSRPVRRCP</sequence>
<evidence type="ECO:0000313" key="1">
    <source>
        <dbReference type="EMBL" id="NKX55045.1"/>
    </source>
</evidence>
<comment type="caution">
    <text evidence="1">The sequence shown here is derived from an EMBL/GenBank/DDBJ whole genome shotgun (WGS) entry which is preliminary data.</text>
</comment>
<evidence type="ECO:0000313" key="2">
    <source>
        <dbReference type="Proteomes" id="UP000544090"/>
    </source>
</evidence>
<proteinExistence type="predicted"/>
<dbReference type="EMBL" id="JAAZSQ010000009">
    <property type="protein sequence ID" value="NKX55045.1"/>
    <property type="molecule type" value="Genomic_DNA"/>
</dbReference>
<name>A0A7X6K4V1_9MICC</name>
<organism evidence="1 2">
    <name type="scientific">Arthrobacter mobilis</name>
    <dbReference type="NCBI Taxonomy" id="2724944"/>
    <lineage>
        <taxon>Bacteria</taxon>
        <taxon>Bacillati</taxon>
        <taxon>Actinomycetota</taxon>
        <taxon>Actinomycetes</taxon>
        <taxon>Micrococcales</taxon>
        <taxon>Micrococcaceae</taxon>
        <taxon>Arthrobacter</taxon>
    </lineage>
</organism>
<dbReference type="RefSeq" id="WP_168486478.1">
    <property type="nucleotide sequence ID" value="NZ_JAAZSQ010000009.1"/>
</dbReference>
<dbReference type="SUPFAM" id="SSF55961">
    <property type="entry name" value="Bet v1-like"/>
    <property type="match status" value="1"/>
</dbReference>
<gene>
    <name evidence="1" type="ORF">HGG74_10925</name>
</gene>
<keyword evidence="2" id="KW-1185">Reference proteome</keyword>
<dbReference type="Proteomes" id="UP000544090">
    <property type="component" value="Unassembled WGS sequence"/>
</dbReference>
<dbReference type="Gene3D" id="3.30.530.20">
    <property type="match status" value="1"/>
</dbReference>
<dbReference type="AlphaFoldDB" id="A0A7X6K4V1"/>
<dbReference type="Pfam" id="PF10604">
    <property type="entry name" value="Polyketide_cyc2"/>
    <property type="match status" value="1"/>
</dbReference>
<accession>A0A7X6K4V1</accession>
<dbReference type="InterPro" id="IPR023393">
    <property type="entry name" value="START-like_dom_sf"/>
</dbReference>